<reference evidence="9 10" key="1">
    <citation type="submission" date="2016-09" db="EMBL/GenBank/DDBJ databases">
        <authorList>
            <person name="Capua I."/>
            <person name="De Benedictis P."/>
            <person name="Joannis T."/>
            <person name="Lombin L.H."/>
            <person name="Cattoli G."/>
        </authorList>
    </citation>
    <scope>NUCLEOTIDE SEQUENCE [LARGE SCALE GENOMIC DNA]</scope>
    <source>
        <strain evidence="9 10">GluBS11</strain>
    </source>
</reference>
<gene>
    <name evidence="9" type="ORF">SAMN05421730_100576</name>
</gene>
<dbReference type="CDD" id="cd06261">
    <property type="entry name" value="TM_PBP2"/>
    <property type="match status" value="1"/>
</dbReference>
<protein>
    <submittedName>
        <fullName evidence="9">Multiple sugar transport system permease protein</fullName>
    </submittedName>
</protein>
<proteinExistence type="inferred from homology"/>
<keyword evidence="10" id="KW-1185">Reference proteome</keyword>
<feature type="transmembrane region" description="Helical" evidence="7">
    <location>
        <begin position="146"/>
        <end position="163"/>
    </location>
</feature>
<evidence type="ECO:0000256" key="2">
    <source>
        <dbReference type="ARBA" id="ARBA00022448"/>
    </source>
</evidence>
<feature type="transmembrane region" description="Helical" evidence="7">
    <location>
        <begin position="246"/>
        <end position="267"/>
    </location>
</feature>
<keyword evidence="2 7" id="KW-0813">Transport</keyword>
<evidence type="ECO:0000313" key="10">
    <source>
        <dbReference type="Proteomes" id="UP000199315"/>
    </source>
</evidence>
<dbReference type="OrthoDB" id="9787837at2"/>
<dbReference type="PANTHER" id="PTHR43744">
    <property type="entry name" value="ABC TRANSPORTER PERMEASE PROTEIN MG189-RELATED-RELATED"/>
    <property type="match status" value="1"/>
</dbReference>
<evidence type="ECO:0000256" key="3">
    <source>
        <dbReference type="ARBA" id="ARBA00022475"/>
    </source>
</evidence>
<evidence type="ECO:0000256" key="4">
    <source>
        <dbReference type="ARBA" id="ARBA00022692"/>
    </source>
</evidence>
<dbReference type="GO" id="GO:0005886">
    <property type="term" value="C:plasma membrane"/>
    <property type="evidence" value="ECO:0007669"/>
    <property type="project" value="UniProtKB-SubCell"/>
</dbReference>
<feature type="domain" description="ABC transmembrane type-1" evidence="8">
    <location>
        <begin position="78"/>
        <end position="267"/>
    </location>
</feature>
<keyword evidence="3" id="KW-1003">Cell membrane</keyword>
<dbReference type="Proteomes" id="UP000199315">
    <property type="component" value="Unassembled WGS sequence"/>
</dbReference>
<keyword evidence="5 7" id="KW-1133">Transmembrane helix</keyword>
<name>A0A1D3TS02_9FIRM</name>
<dbReference type="AlphaFoldDB" id="A0A1D3TS02"/>
<evidence type="ECO:0000259" key="8">
    <source>
        <dbReference type="PROSITE" id="PS50928"/>
    </source>
</evidence>
<dbReference type="InterPro" id="IPR035906">
    <property type="entry name" value="MetI-like_sf"/>
</dbReference>
<feature type="transmembrane region" description="Helical" evidence="7">
    <location>
        <begin position="82"/>
        <end position="104"/>
    </location>
</feature>
<feature type="transmembrane region" description="Helical" evidence="7">
    <location>
        <begin position="113"/>
        <end position="134"/>
    </location>
</feature>
<keyword evidence="6 7" id="KW-0472">Membrane</keyword>
<evidence type="ECO:0000256" key="1">
    <source>
        <dbReference type="ARBA" id="ARBA00004651"/>
    </source>
</evidence>
<accession>A0A1D3TS02</accession>
<evidence type="ECO:0000256" key="5">
    <source>
        <dbReference type="ARBA" id="ARBA00022989"/>
    </source>
</evidence>
<dbReference type="GO" id="GO:0055085">
    <property type="term" value="P:transmembrane transport"/>
    <property type="evidence" value="ECO:0007669"/>
    <property type="project" value="InterPro"/>
</dbReference>
<evidence type="ECO:0000256" key="6">
    <source>
        <dbReference type="ARBA" id="ARBA00023136"/>
    </source>
</evidence>
<feature type="transmembrane region" description="Helical" evidence="7">
    <location>
        <begin position="20"/>
        <end position="39"/>
    </location>
</feature>
<dbReference type="PANTHER" id="PTHR43744:SF12">
    <property type="entry name" value="ABC TRANSPORTER PERMEASE PROTEIN MG189-RELATED"/>
    <property type="match status" value="1"/>
</dbReference>
<comment type="similarity">
    <text evidence="7">Belongs to the binding-protein-dependent transport system permease family.</text>
</comment>
<dbReference type="STRING" id="1619234.SAMN05421730_100576"/>
<dbReference type="InterPro" id="IPR000515">
    <property type="entry name" value="MetI-like"/>
</dbReference>
<evidence type="ECO:0000256" key="7">
    <source>
        <dbReference type="RuleBase" id="RU363032"/>
    </source>
</evidence>
<dbReference type="EMBL" id="FMKA01000005">
    <property type="protein sequence ID" value="SCP96547.1"/>
    <property type="molecule type" value="Genomic_DNA"/>
</dbReference>
<keyword evidence="9" id="KW-0762">Sugar transport</keyword>
<keyword evidence="4 7" id="KW-0812">Transmembrane</keyword>
<dbReference type="Pfam" id="PF00528">
    <property type="entry name" value="BPD_transp_1"/>
    <property type="match status" value="1"/>
</dbReference>
<comment type="subcellular location">
    <subcellularLocation>
        <location evidence="1 7">Cell membrane</location>
        <topology evidence="1 7">Multi-pass membrane protein</topology>
    </subcellularLocation>
</comment>
<dbReference type="SUPFAM" id="SSF161098">
    <property type="entry name" value="MetI-like"/>
    <property type="match status" value="1"/>
</dbReference>
<dbReference type="RefSeq" id="WP_091231883.1">
    <property type="nucleotide sequence ID" value="NZ_FMKA01000005.1"/>
</dbReference>
<dbReference type="PROSITE" id="PS50928">
    <property type="entry name" value="ABC_TM1"/>
    <property type="match status" value="1"/>
</dbReference>
<evidence type="ECO:0000313" key="9">
    <source>
        <dbReference type="EMBL" id="SCP96547.1"/>
    </source>
</evidence>
<sequence length="281" mass="31508">MRTKTGSLEMNKKTYNAVVYLLLGAGAFLMIFPFAWMFLTSFKTVSESMQIPPRILPVEWIRDNYQKALNSLPFVNLYKNTVLLIFFRVACAILFSSTAGYAFAKLKFKGKNLLFGIVLVQMMLPSQIFIIPQYQMLANLGLTNTVFALVFPGLVSAFGTFFLRQSYMGIPDEIGEASYLDGCNKWQTFYQVMMPLTKASMAALAIFTAVFAYADLMWPLIVNTDLKMMTLSAGLSTLKGQFTTNYPVLMAGSLMAMIPMVILYLFFQKQFIEGIAMSGGK</sequence>
<organism evidence="9 10">
    <name type="scientific">Anaerobium acetethylicum</name>
    <dbReference type="NCBI Taxonomy" id="1619234"/>
    <lineage>
        <taxon>Bacteria</taxon>
        <taxon>Bacillati</taxon>
        <taxon>Bacillota</taxon>
        <taxon>Clostridia</taxon>
        <taxon>Lachnospirales</taxon>
        <taxon>Lachnospiraceae</taxon>
        <taxon>Anaerobium</taxon>
    </lineage>
</organism>
<dbReference type="Gene3D" id="1.10.3720.10">
    <property type="entry name" value="MetI-like"/>
    <property type="match status" value="1"/>
</dbReference>
<feature type="transmembrane region" description="Helical" evidence="7">
    <location>
        <begin position="201"/>
        <end position="221"/>
    </location>
</feature>